<dbReference type="GO" id="GO:0007155">
    <property type="term" value="P:cell adhesion"/>
    <property type="evidence" value="ECO:0007669"/>
    <property type="project" value="InterPro"/>
</dbReference>
<reference evidence="11" key="2">
    <citation type="journal article" date="2011" name="J. Bacteriol.">
        <title>Complete genome sequence of Cronobacter turicensis LMG 23827, a food-borne pathogen causing deaths in neonates.</title>
        <authorList>
            <person name="Stephan R."/>
            <person name="Lehner A."/>
            <person name="Tischler P."/>
            <person name="Rattei T."/>
        </authorList>
    </citation>
    <scope>NUCLEOTIDE SEQUENCE [LARGE SCALE GENOMIC DNA]</scope>
    <source>
        <strain evidence="11">DSM 18703 / CCUG 55852 / LMG 23827 / z3032</strain>
    </source>
</reference>
<keyword evidence="10" id="KW-0282">Flagellum</keyword>
<dbReference type="Pfam" id="PF07195">
    <property type="entry name" value="FliD_C"/>
    <property type="match status" value="1"/>
</dbReference>
<protein>
    <recommendedName>
        <fullName evidence="3 7">Flagellar hook-associated protein 2</fullName>
        <shortName evidence="7">HAP2</shortName>
    </recommendedName>
    <alternativeName>
        <fullName evidence="7">Flagellar cap protein</fullName>
    </alternativeName>
</protein>
<comment type="subcellular location">
    <subcellularLocation>
        <location evidence="7">Secreted</location>
    </subcellularLocation>
    <subcellularLocation>
        <location evidence="7">Bacterial flagellum</location>
    </subcellularLocation>
</comment>
<evidence type="ECO:0000256" key="4">
    <source>
        <dbReference type="ARBA" id="ARBA00023054"/>
    </source>
</evidence>
<proteinExistence type="inferred from homology"/>
<keyword evidence="7" id="KW-0964">Secreted</keyword>
<dbReference type="GO" id="GO:0005576">
    <property type="term" value="C:extracellular region"/>
    <property type="evidence" value="ECO:0007669"/>
    <property type="project" value="UniProtKB-SubCell"/>
</dbReference>
<comment type="function">
    <text evidence="7">Required for morphogenesis and for the elongation of the flagellar filament by facilitating polymerization of the flagellin monomers at the tip of growing filament. Forms a capping structure, which prevents flagellin subunits (transported through the central channel of the flagellum) from leaking out without polymerization at the distal end.</text>
</comment>
<dbReference type="GO" id="GO:0009421">
    <property type="term" value="C:bacterial-type flagellum filament cap"/>
    <property type="evidence" value="ECO:0007669"/>
    <property type="project" value="InterPro"/>
</dbReference>
<dbReference type="NCBIfam" id="NF005955">
    <property type="entry name" value="PRK08032.1"/>
    <property type="match status" value="1"/>
</dbReference>
<dbReference type="EMBL" id="FN543093">
    <property type="protein sequence ID" value="CBA31883.1"/>
    <property type="molecule type" value="Genomic_DNA"/>
</dbReference>
<dbReference type="PATRIC" id="fig|693216.3.peg.2501"/>
<dbReference type="InterPro" id="IPR010810">
    <property type="entry name" value="Flagellin_hook_IN_motif"/>
</dbReference>
<evidence type="ECO:0000256" key="5">
    <source>
        <dbReference type="ARBA" id="ARBA00023143"/>
    </source>
</evidence>
<dbReference type="GO" id="GO:0071973">
    <property type="term" value="P:bacterial-type flagellum-dependent cell motility"/>
    <property type="evidence" value="ECO:0007669"/>
    <property type="project" value="TreeGrafter"/>
</dbReference>
<dbReference type="PANTHER" id="PTHR30288">
    <property type="entry name" value="FLAGELLAR CAP/ASSEMBLY PROTEIN FLID"/>
    <property type="match status" value="1"/>
</dbReference>
<keyword evidence="10" id="KW-0966">Cell projection</keyword>
<keyword evidence="11" id="KW-1185">Reference proteome</keyword>
<dbReference type="InterPro" id="IPR003481">
    <property type="entry name" value="FliD_N"/>
</dbReference>
<keyword evidence="4" id="KW-0175">Coiled coil</keyword>
<evidence type="ECO:0000259" key="8">
    <source>
        <dbReference type="Pfam" id="PF02465"/>
    </source>
</evidence>
<dbReference type="HOGENOM" id="CLU_015182_8_1_6"/>
<evidence type="ECO:0000256" key="7">
    <source>
        <dbReference type="RuleBase" id="RU362066"/>
    </source>
</evidence>
<dbReference type="InterPro" id="IPR010809">
    <property type="entry name" value="FliD_C"/>
</dbReference>
<dbReference type="KEGG" id="ctu:CTU_26400"/>
<dbReference type="GO" id="GO:0009424">
    <property type="term" value="C:bacterial-type flagellum hook"/>
    <property type="evidence" value="ECO:0007669"/>
    <property type="project" value="UniProtKB-UniRule"/>
</dbReference>
<reference evidence="10 11" key="1">
    <citation type="journal article" date="2010" name="J. Bacteriol.">
        <title>Complete Genome Sequence of Cronobacter turicensis LMG 23827, a foodborne pathogen causing deaths in neonates.</title>
        <authorList>
            <person name="Stephan R."/>
            <person name="Lehner A."/>
            <person name="Tischler P."/>
            <person name="Rattei T."/>
        </authorList>
    </citation>
    <scope>NUCLEOTIDE SEQUENCE [LARGE SCALE GENOMIC DNA]</scope>
    <source>
        <strain evidence="11">DSM 18703 / CCUG 55852 / LMG 23827 / z3032</strain>
    </source>
</reference>
<evidence type="ECO:0000256" key="3">
    <source>
        <dbReference type="ARBA" id="ARBA00016246"/>
    </source>
</evidence>
<organism evidence="10 11">
    <name type="scientific">Cronobacter turicensis (strain DSM 18703 / CCUG 55852 / LMG 23827 / z3032)</name>
    <dbReference type="NCBI Taxonomy" id="693216"/>
    <lineage>
        <taxon>Bacteria</taxon>
        <taxon>Pseudomonadati</taxon>
        <taxon>Pseudomonadota</taxon>
        <taxon>Gammaproteobacteria</taxon>
        <taxon>Enterobacterales</taxon>
        <taxon>Enterobacteriaceae</taxon>
        <taxon>Cronobacter</taxon>
    </lineage>
</organism>
<dbReference type="PANTHER" id="PTHR30288:SF0">
    <property type="entry name" value="FLAGELLAR HOOK-ASSOCIATED PROTEIN 2"/>
    <property type="match status" value="1"/>
</dbReference>
<evidence type="ECO:0000313" key="11">
    <source>
        <dbReference type="Proteomes" id="UP000002069"/>
    </source>
</evidence>
<evidence type="ECO:0000259" key="9">
    <source>
        <dbReference type="Pfam" id="PF07195"/>
    </source>
</evidence>
<evidence type="ECO:0000313" key="10">
    <source>
        <dbReference type="EMBL" id="CBA31883.1"/>
    </source>
</evidence>
<comment type="subunit">
    <text evidence="2 7">Homopentamer.</text>
</comment>
<evidence type="ECO:0000256" key="6">
    <source>
        <dbReference type="ARBA" id="ARBA00025175"/>
    </source>
</evidence>
<dbReference type="Pfam" id="PF02465">
    <property type="entry name" value="FliD_N"/>
    <property type="match status" value="1"/>
</dbReference>
<evidence type="ECO:0000256" key="2">
    <source>
        <dbReference type="ARBA" id="ARBA00011255"/>
    </source>
</evidence>
<dbReference type="InterPro" id="IPR040026">
    <property type="entry name" value="FliD"/>
</dbReference>
<dbReference type="Pfam" id="PF07196">
    <property type="entry name" value="Flagellin_IN"/>
    <property type="match status" value="1"/>
</dbReference>
<dbReference type="Proteomes" id="UP000002069">
    <property type="component" value="Chromosome"/>
</dbReference>
<feature type="domain" description="Flagellar hook-associated protein 2 C-terminal" evidence="9">
    <location>
        <begin position="235"/>
        <end position="473"/>
    </location>
</feature>
<accession>C9XV84</accession>
<name>C9XV84_CROTZ</name>
<comment type="function">
    <text evidence="6">Required for the morphogenesis and for the elongation of the flagellar filament by facilitating polymerization of the flagellin monomers at the tip of growing filament. Forms a capping structure, which prevents flagellin subunits (transported through the central channel of the flagellum) from leaking out without polymerization at the distal end.</text>
</comment>
<keyword evidence="10" id="KW-0969">Cilium</keyword>
<feature type="domain" description="Flagellar hook-associated protein 2 N-terminal" evidence="8">
    <location>
        <begin position="22"/>
        <end position="117"/>
    </location>
</feature>
<keyword evidence="5 7" id="KW-0975">Bacterial flagellum</keyword>
<sequence length="487" mass="50722">MKRPSTSRKSRMATISNLGVGSNLGLADLYDKLEAAEQTKLTVITKQQSAYNTQLSAYSKLQSSLQSLQTATATLGKTATWNSTSVSSTNTAFAATTTSDAMTGDYTVNVKQMAKAQVLTSGSIASSTTQLGATTGTTRTVTISQPGTSKPLTVSLADGDTSLNGIAKAINKAGGNVSASVIKASDGDFRLMLTSKTTGTTNDMTVTVTGDDTLQGIIGFDSSTKTGALSIQTASQNAKVVVNDIEIERSTNVISDALPGTTLTLKAQSTANETLSVTRATDANKKAVTDWVTAYNSLQSTIASVTKYVKVDKGDTQSSSNGALIGDSNVRSIQSQLRSTLTQVQSGSVAILAQLGVTQDPVLAADGAAGVLKIDDAKLTKALNENPDAVQAYFVGDGKTTGLATQMNNTLTSMLSTTTGKEGVIQNAKDSINDTLKSLDKRYTSMEASIEATMARYKAQFSNLDSLVSKLNSTSTYLTKQFSSSSS</sequence>
<gene>
    <name evidence="10" type="primary">fliD</name>
    <name evidence="10" type="ordered locus">Ctu_26400</name>
</gene>
<comment type="similarity">
    <text evidence="1 7">Belongs to the FliD family.</text>
</comment>
<dbReference type="AlphaFoldDB" id="C9XV84"/>
<evidence type="ECO:0000256" key="1">
    <source>
        <dbReference type="ARBA" id="ARBA00009764"/>
    </source>
</evidence>